<dbReference type="GO" id="GO:0002098">
    <property type="term" value="P:tRNA wobble uridine modification"/>
    <property type="evidence" value="ECO:0007669"/>
    <property type="project" value="UniProtKB-UniRule"/>
</dbReference>
<keyword evidence="1 2" id="KW-0711">Selenium</keyword>
<comment type="caution">
    <text evidence="4">The sequence shown here is derived from an EMBL/GenBank/DDBJ whole genome shotgun (WGS) entry which is preliminary data.</text>
</comment>
<gene>
    <name evidence="2" type="primary">selU</name>
    <name evidence="4" type="ORF">DES49_2104</name>
</gene>
<evidence type="ECO:0000259" key="3">
    <source>
        <dbReference type="PROSITE" id="PS50206"/>
    </source>
</evidence>
<dbReference type="PANTHER" id="PTHR30401">
    <property type="entry name" value="TRNA 2-SELENOURIDINE SYNTHASE"/>
    <property type="match status" value="1"/>
</dbReference>
<evidence type="ECO:0000256" key="1">
    <source>
        <dbReference type="ARBA" id="ARBA00023266"/>
    </source>
</evidence>
<organism evidence="4 5">
    <name type="scientific">Halospina denitrificans</name>
    <dbReference type="NCBI Taxonomy" id="332522"/>
    <lineage>
        <taxon>Bacteria</taxon>
        <taxon>Pseudomonadati</taxon>
        <taxon>Pseudomonadota</taxon>
        <taxon>Gammaproteobacteria</taxon>
        <taxon>Halospina</taxon>
    </lineage>
</organism>
<dbReference type="GO" id="GO:0016765">
    <property type="term" value="F:transferase activity, transferring alkyl or aryl (other than methyl) groups"/>
    <property type="evidence" value="ECO:0007669"/>
    <property type="project" value="UniProtKB-UniRule"/>
</dbReference>
<dbReference type="Gene3D" id="3.40.250.10">
    <property type="entry name" value="Rhodanese-like domain"/>
    <property type="match status" value="1"/>
</dbReference>
<accession>A0A4V3EQ99</accession>
<dbReference type="PANTHER" id="PTHR30401:SF0">
    <property type="entry name" value="TRNA 2-SELENOURIDINE SYNTHASE"/>
    <property type="match status" value="1"/>
</dbReference>
<name>A0A4V3EQ99_9GAMM</name>
<evidence type="ECO:0000313" key="5">
    <source>
        <dbReference type="Proteomes" id="UP000295830"/>
    </source>
</evidence>
<dbReference type="GO" id="GO:0043828">
    <property type="term" value="F:tRNA 2-selenouridine synthase activity"/>
    <property type="evidence" value="ECO:0007669"/>
    <property type="project" value="UniProtKB-EC"/>
</dbReference>
<dbReference type="EC" id="2.9.1.3" evidence="2"/>
<dbReference type="AlphaFoldDB" id="A0A4V3EQ99"/>
<dbReference type="NCBIfam" id="TIGR03167">
    <property type="entry name" value="tRNA_sel_U_synt"/>
    <property type="match status" value="1"/>
</dbReference>
<dbReference type="SMART" id="SM00450">
    <property type="entry name" value="RHOD"/>
    <property type="match status" value="1"/>
</dbReference>
<comment type="catalytic activity">
    <reaction evidence="2">
        <text>5-methylaminomethyl-2-(Se-phospho)selenouridine(34) in tRNA + H2O = 5-methylaminomethyl-2-selenouridine(34) in tRNA + phosphate</text>
        <dbReference type="Rhea" id="RHEA:60176"/>
        <dbReference type="Rhea" id="RHEA-COMP:10196"/>
        <dbReference type="Rhea" id="RHEA-COMP:15523"/>
        <dbReference type="ChEBI" id="CHEBI:15377"/>
        <dbReference type="ChEBI" id="CHEBI:43474"/>
        <dbReference type="ChEBI" id="CHEBI:82743"/>
        <dbReference type="ChEBI" id="CHEBI:143702"/>
    </reaction>
</comment>
<sequence>MSEELPETDAIKALLLEDAPLLDVRAPGEFCEGAAPCASNIPLMNDRERHKVGLCYSESGQEAAIELGHQLVSGETKAERVEGWLSFVKRHPGARLYCSRGGLRSRIAQQWLHEAGATVPRVTGGYKAIRRFLLDDLEARCPDLPLIVVSGRTGTGKTRLLHELPNPVDLEGLAAHRGSSFGRMLKPQPSQVDFENALSVALMKAGQPSGTPIYVEDESHLIGRRVLPTALQQRMASAPLMILEQPIETRVEFILEDYVIEMSRAYMDRDGAEAGFAVFREFLLGSLSRIRKRLGGLRHQQLEGVMTEALDAQESSGDLDGHREWIRTLLNDYYDPMYDYQLSRKQGAIAARGSYEELLNWSRQTDVSPATT</sequence>
<dbReference type="InterPro" id="IPR017582">
    <property type="entry name" value="SelU"/>
</dbReference>
<dbReference type="HAMAP" id="MF_01622">
    <property type="entry name" value="tRNA_sel_U_synth"/>
    <property type="match status" value="1"/>
</dbReference>
<comment type="catalytic activity">
    <reaction evidence="2">
        <text>5-methylaminomethyl-2-thiouridine(34) in tRNA + selenophosphate + (2E)-geranyl diphosphate + H2O + H(+) = 5-methylaminomethyl-2-selenouridine(34) in tRNA + (2E)-thiogeraniol + phosphate + diphosphate</text>
        <dbReference type="Rhea" id="RHEA:42716"/>
        <dbReference type="Rhea" id="RHEA-COMP:10195"/>
        <dbReference type="Rhea" id="RHEA-COMP:10196"/>
        <dbReference type="ChEBI" id="CHEBI:15377"/>
        <dbReference type="ChEBI" id="CHEBI:15378"/>
        <dbReference type="ChEBI" id="CHEBI:16144"/>
        <dbReference type="ChEBI" id="CHEBI:33019"/>
        <dbReference type="ChEBI" id="CHEBI:43474"/>
        <dbReference type="ChEBI" id="CHEBI:58057"/>
        <dbReference type="ChEBI" id="CHEBI:74455"/>
        <dbReference type="ChEBI" id="CHEBI:82743"/>
        <dbReference type="ChEBI" id="CHEBI:143703"/>
        <dbReference type="EC" id="2.9.1.3"/>
    </reaction>
</comment>
<dbReference type="RefSeq" id="WP_133736344.1">
    <property type="nucleotide sequence ID" value="NZ_SOAX01000004.1"/>
</dbReference>
<dbReference type="InterPro" id="IPR058840">
    <property type="entry name" value="AAA_SelU"/>
</dbReference>
<comment type="catalytic activity">
    <reaction evidence="2">
        <text>5-methylaminomethyl-2-thiouridine(34) in tRNA + (2E)-geranyl diphosphate = 5-methylaminomethyl-S-(2E)-geranyl-thiouridine(34) in tRNA + diphosphate</text>
        <dbReference type="Rhea" id="RHEA:14085"/>
        <dbReference type="Rhea" id="RHEA-COMP:10195"/>
        <dbReference type="Rhea" id="RHEA-COMP:14654"/>
        <dbReference type="ChEBI" id="CHEBI:33019"/>
        <dbReference type="ChEBI" id="CHEBI:58057"/>
        <dbReference type="ChEBI" id="CHEBI:74455"/>
        <dbReference type="ChEBI" id="CHEBI:140632"/>
    </reaction>
</comment>
<reference evidence="4 5" key="1">
    <citation type="submission" date="2019-03" db="EMBL/GenBank/DDBJ databases">
        <title>Genomic Encyclopedia of Type Strains, Phase IV (KMG-IV): sequencing the most valuable type-strain genomes for metagenomic binning, comparative biology and taxonomic classification.</title>
        <authorList>
            <person name="Goeker M."/>
        </authorList>
    </citation>
    <scope>NUCLEOTIDE SEQUENCE [LARGE SCALE GENOMIC DNA]</scope>
    <source>
        <strain evidence="4 5">DSM 15505</strain>
    </source>
</reference>
<comment type="subunit">
    <text evidence="2">Monomer.</text>
</comment>
<dbReference type="InterPro" id="IPR036873">
    <property type="entry name" value="Rhodanese-like_dom_sf"/>
</dbReference>
<dbReference type="OrthoDB" id="9808735at2"/>
<evidence type="ECO:0000256" key="2">
    <source>
        <dbReference type="HAMAP-Rule" id="MF_01622"/>
    </source>
</evidence>
<feature type="active site" description="S-selanylcysteine intermediate" evidence="2">
    <location>
        <position position="98"/>
    </location>
</feature>
<dbReference type="NCBIfam" id="NF008750">
    <property type="entry name" value="PRK11784.1-2"/>
    <property type="match status" value="1"/>
</dbReference>
<keyword evidence="5" id="KW-1185">Reference proteome</keyword>
<proteinExistence type="inferred from homology"/>
<comment type="similarity">
    <text evidence="2">Belongs to the SelU family.</text>
</comment>
<keyword evidence="2" id="KW-0808">Transferase</keyword>
<comment type="function">
    <text evidence="2">Involved in the post-transcriptional modification of the uridine at the wobble position (U34) of tRNA(Lys), tRNA(Glu) and tRNA(Gln). Catalyzes the conversion of 2-thiouridine (S2U-RNA) to 2-selenouridine (Se2U-RNA). Acts in a two-step process involving geranylation of 2-thiouridine (S2U) to S-geranyl-2-thiouridine (geS2U) and subsequent selenation of the latter derivative to 2-selenouridine (Se2U) in the tRNA chain.</text>
</comment>
<dbReference type="SUPFAM" id="SSF52821">
    <property type="entry name" value="Rhodanese/Cell cycle control phosphatase"/>
    <property type="match status" value="1"/>
</dbReference>
<dbReference type="PROSITE" id="PS50206">
    <property type="entry name" value="RHODANESE_3"/>
    <property type="match status" value="1"/>
</dbReference>
<dbReference type="Pfam" id="PF26341">
    <property type="entry name" value="AAA_SelU"/>
    <property type="match status" value="1"/>
</dbReference>
<comment type="catalytic activity">
    <reaction evidence="2">
        <text>5-methylaminomethyl-S-(2E)-geranyl-thiouridine(34) in tRNA + selenophosphate + H(+) = 5-methylaminomethyl-2-(Se-phospho)selenouridine(34) in tRNA + (2E)-thiogeraniol</text>
        <dbReference type="Rhea" id="RHEA:60172"/>
        <dbReference type="Rhea" id="RHEA-COMP:14654"/>
        <dbReference type="Rhea" id="RHEA-COMP:15523"/>
        <dbReference type="ChEBI" id="CHEBI:15378"/>
        <dbReference type="ChEBI" id="CHEBI:16144"/>
        <dbReference type="ChEBI" id="CHEBI:140632"/>
        <dbReference type="ChEBI" id="CHEBI:143702"/>
        <dbReference type="ChEBI" id="CHEBI:143703"/>
    </reaction>
</comment>
<dbReference type="Proteomes" id="UP000295830">
    <property type="component" value="Unassembled WGS sequence"/>
</dbReference>
<protein>
    <recommendedName>
        <fullName evidence="2">tRNA 2-selenouridine synthase</fullName>
        <ecNumber evidence="2">2.9.1.3</ecNumber>
    </recommendedName>
</protein>
<dbReference type="InterPro" id="IPR001763">
    <property type="entry name" value="Rhodanese-like_dom"/>
</dbReference>
<evidence type="ECO:0000313" key="4">
    <source>
        <dbReference type="EMBL" id="TDT40338.1"/>
    </source>
</evidence>
<dbReference type="EMBL" id="SOAX01000004">
    <property type="protein sequence ID" value="TDT40338.1"/>
    <property type="molecule type" value="Genomic_DNA"/>
</dbReference>
<dbReference type="NCBIfam" id="NF008751">
    <property type="entry name" value="PRK11784.1-3"/>
    <property type="match status" value="1"/>
</dbReference>
<feature type="domain" description="Rhodanese" evidence="3">
    <location>
        <begin position="15"/>
        <end position="138"/>
    </location>
</feature>